<keyword evidence="9" id="KW-0180">Complement pathway</keyword>
<evidence type="ECO:0000256" key="13">
    <source>
        <dbReference type="ARBA" id="ARBA00023278"/>
    </source>
</evidence>
<keyword evidence="13" id="KW-0379">Hydroxylation</keyword>
<dbReference type="InterPro" id="IPR001073">
    <property type="entry name" value="C1q_dom"/>
</dbReference>
<evidence type="ECO:0000256" key="4">
    <source>
        <dbReference type="ARBA" id="ARBA00022525"/>
    </source>
</evidence>
<reference evidence="17" key="3">
    <citation type="submission" date="2025-08" db="UniProtKB">
        <authorList>
            <consortium name="Ensembl"/>
        </authorList>
    </citation>
    <scope>IDENTIFICATION</scope>
</reference>
<evidence type="ECO:0000256" key="10">
    <source>
        <dbReference type="ARBA" id="ARBA00023119"/>
    </source>
</evidence>
<evidence type="ECO:0000313" key="17">
    <source>
        <dbReference type="Ensembl" id="ENSPSIP00000009128.1"/>
    </source>
</evidence>
<evidence type="ECO:0000256" key="11">
    <source>
        <dbReference type="ARBA" id="ARBA00023157"/>
    </source>
</evidence>
<evidence type="ECO:0000256" key="2">
    <source>
        <dbReference type="ARBA" id="ARBA00004613"/>
    </source>
</evidence>
<dbReference type="GO" id="GO:0009986">
    <property type="term" value="C:cell surface"/>
    <property type="evidence" value="ECO:0007669"/>
    <property type="project" value="UniProtKB-SubCell"/>
</dbReference>
<evidence type="ECO:0000256" key="8">
    <source>
        <dbReference type="ARBA" id="ARBA00022859"/>
    </source>
</evidence>
<dbReference type="eggNOG" id="ENOG502RZM2">
    <property type="taxonomic scope" value="Eukaryota"/>
</dbReference>
<keyword evidence="12" id="KW-0325">Glycoprotein</keyword>
<evidence type="ECO:0000256" key="9">
    <source>
        <dbReference type="ARBA" id="ARBA00022875"/>
    </source>
</evidence>
<dbReference type="STRING" id="13735.ENSPSIP00000009128"/>
<dbReference type="EMBL" id="AGCU01076451">
    <property type="status" value="NOT_ANNOTATED_CDS"/>
    <property type="molecule type" value="Genomic_DNA"/>
</dbReference>
<protein>
    <recommendedName>
        <fullName evidence="3">Complement C1q subcomponent subunit A</fullName>
    </recommendedName>
</protein>
<dbReference type="GO" id="GO:0106139">
    <property type="term" value="C:symbiont cell surface"/>
    <property type="evidence" value="ECO:0007669"/>
    <property type="project" value="Ensembl"/>
</dbReference>
<dbReference type="PRINTS" id="PR00007">
    <property type="entry name" value="COMPLEMNTC1Q"/>
</dbReference>
<evidence type="ECO:0000256" key="3">
    <source>
        <dbReference type="ARBA" id="ARBA00013456"/>
    </source>
</evidence>
<keyword evidence="7" id="KW-0677">Repeat</keyword>
<dbReference type="InterPro" id="IPR008160">
    <property type="entry name" value="Collagen"/>
</dbReference>
<dbReference type="InterPro" id="IPR050392">
    <property type="entry name" value="Collagen/C1q_domain"/>
</dbReference>
<evidence type="ECO:0000256" key="12">
    <source>
        <dbReference type="ARBA" id="ARBA00023180"/>
    </source>
</evidence>
<evidence type="ECO:0000313" key="18">
    <source>
        <dbReference type="Proteomes" id="UP000007267"/>
    </source>
</evidence>
<feature type="region of interest" description="Disordered" evidence="15">
    <location>
        <begin position="1"/>
        <end position="105"/>
    </location>
</feature>
<keyword evidence="5" id="KW-0399">Innate immunity</keyword>
<dbReference type="PANTHER" id="PTHR15427:SF26">
    <property type="entry name" value="COMPLEMENT C1Q SUBCOMPONENT SUBUNIT A"/>
    <property type="match status" value="1"/>
</dbReference>
<accession>K7FM68</accession>
<reference evidence="17" key="4">
    <citation type="submission" date="2025-09" db="UniProtKB">
        <authorList>
            <consortium name="Ensembl"/>
        </authorList>
    </citation>
    <scope>IDENTIFICATION</scope>
</reference>
<keyword evidence="6" id="KW-0732">Signal</keyword>
<dbReference type="GO" id="GO:0005602">
    <property type="term" value="C:complement component C1 complex"/>
    <property type="evidence" value="ECO:0007669"/>
    <property type="project" value="Ensembl"/>
</dbReference>
<dbReference type="GO" id="GO:0045087">
    <property type="term" value="P:innate immune response"/>
    <property type="evidence" value="ECO:0007669"/>
    <property type="project" value="UniProtKB-KW"/>
</dbReference>
<keyword evidence="8" id="KW-0391">Immunity</keyword>
<evidence type="ECO:0000256" key="7">
    <source>
        <dbReference type="ARBA" id="ARBA00022737"/>
    </source>
</evidence>
<sequence>GEPGAPGMPGNQGFRGPDGPPGLPGQPGKKGGAPGRRTGIQGPKGDEGEPGAPGMPGNQGFRGPDGPPGLPGQPGKKGGKGQAGNVKDQPRPAFSVSRKNPPRGGEILVFDNLITNASTSYSTTTGKFTCREPGLYYFAFQVVSSGNLCLHLLHSGNRTLGFCDSNSRGLLQVNSGSSVLSLAQDDTVWIESDPATGNNVYSGTEADSVFSGFLLFPEG</sequence>
<name>K7FM68_PELSI</name>
<evidence type="ECO:0000259" key="16">
    <source>
        <dbReference type="PROSITE" id="PS50871"/>
    </source>
</evidence>
<keyword evidence="4" id="KW-0964">Secreted</keyword>
<comment type="subcellular location">
    <subcellularLocation>
        <location evidence="1">Cell surface</location>
    </subcellularLocation>
    <subcellularLocation>
        <location evidence="2">Secreted</location>
    </subcellularLocation>
</comment>
<keyword evidence="10" id="KW-0176">Collagen</keyword>
<dbReference type="AlphaFoldDB" id="K7FM68"/>
<dbReference type="PROSITE" id="PS50871">
    <property type="entry name" value="C1Q"/>
    <property type="match status" value="1"/>
</dbReference>
<reference evidence="18" key="1">
    <citation type="submission" date="2011-10" db="EMBL/GenBank/DDBJ databases">
        <authorList>
            <consortium name="Soft-shell Turtle Genome Consortium"/>
        </authorList>
    </citation>
    <scope>NUCLEOTIDE SEQUENCE [LARGE SCALE GENOMIC DNA]</scope>
    <source>
        <strain evidence="18">Daiwa-1</strain>
    </source>
</reference>
<dbReference type="GO" id="GO:0006958">
    <property type="term" value="P:complement activation, classical pathway"/>
    <property type="evidence" value="ECO:0007669"/>
    <property type="project" value="UniProtKB-KW"/>
</dbReference>
<dbReference type="Pfam" id="PF01391">
    <property type="entry name" value="Collagen"/>
    <property type="match status" value="1"/>
</dbReference>
<evidence type="ECO:0000256" key="14">
    <source>
        <dbReference type="ARBA" id="ARBA00093497"/>
    </source>
</evidence>
<dbReference type="GO" id="GO:0001786">
    <property type="term" value="F:phosphatidylserine binding"/>
    <property type="evidence" value="ECO:0007669"/>
    <property type="project" value="Ensembl"/>
</dbReference>
<dbReference type="InterPro" id="IPR008983">
    <property type="entry name" value="Tumour_necrosis_fac-like_dom"/>
</dbReference>
<dbReference type="Proteomes" id="UP000007267">
    <property type="component" value="Unassembled WGS sequence"/>
</dbReference>
<keyword evidence="11" id="KW-1015">Disulfide bond</keyword>
<reference evidence="18" key="2">
    <citation type="journal article" date="2013" name="Nat. Genet.">
        <title>The draft genomes of soft-shell turtle and green sea turtle yield insights into the development and evolution of the turtle-specific body plan.</title>
        <authorList>
            <person name="Wang Z."/>
            <person name="Pascual-Anaya J."/>
            <person name="Zadissa A."/>
            <person name="Li W."/>
            <person name="Niimura Y."/>
            <person name="Huang Z."/>
            <person name="Li C."/>
            <person name="White S."/>
            <person name="Xiong Z."/>
            <person name="Fang D."/>
            <person name="Wang B."/>
            <person name="Ming Y."/>
            <person name="Chen Y."/>
            <person name="Zheng Y."/>
            <person name="Kuraku S."/>
            <person name="Pignatelli M."/>
            <person name="Herrero J."/>
            <person name="Beal K."/>
            <person name="Nozawa M."/>
            <person name="Li Q."/>
            <person name="Wang J."/>
            <person name="Zhang H."/>
            <person name="Yu L."/>
            <person name="Shigenobu S."/>
            <person name="Wang J."/>
            <person name="Liu J."/>
            <person name="Flicek P."/>
            <person name="Searle S."/>
            <person name="Wang J."/>
            <person name="Kuratani S."/>
            <person name="Yin Y."/>
            <person name="Aken B."/>
            <person name="Zhang G."/>
            <person name="Irie N."/>
        </authorList>
    </citation>
    <scope>NUCLEOTIDE SEQUENCE [LARGE SCALE GENOMIC DNA]</scope>
    <source>
        <strain evidence="18">Daiwa-1</strain>
    </source>
</reference>
<dbReference type="FunFam" id="2.60.120.40:FF:000001">
    <property type="entry name" value="Complement C1q B chain"/>
    <property type="match status" value="1"/>
</dbReference>
<dbReference type="SMART" id="SM00110">
    <property type="entry name" value="C1Q"/>
    <property type="match status" value="1"/>
</dbReference>
<dbReference type="SUPFAM" id="SSF49842">
    <property type="entry name" value="TNF-like"/>
    <property type="match status" value="1"/>
</dbReference>
<dbReference type="GO" id="GO:0001791">
    <property type="term" value="F:IgM binding"/>
    <property type="evidence" value="ECO:0007669"/>
    <property type="project" value="Ensembl"/>
</dbReference>
<evidence type="ECO:0000256" key="1">
    <source>
        <dbReference type="ARBA" id="ARBA00004241"/>
    </source>
</evidence>
<comment type="subunit">
    <text evidence="14">Core component of the complement C1 complex, a calcium-dependent complex composed of 1 molecule of the C1Q subcomplex, 2 molecules of C1R and 2 molecules of C1S. The C1Q subcomplex is composed 18 subunits: 3 chains of C1QA, C1QB, and C1QC trimerize to form 6 collagen-like triple helices connected to six globular ligand-recognition modules (C1q domain). Interacts with CR1 (via Sushi 24 and Sushi 25 domains). Interacts (via C-terminus) with CD33; this interaction activates CD33 inhibitory motifs.</text>
</comment>
<dbReference type="GO" id="GO:0062167">
    <property type="term" value="C:complement component C1q complex"/>
    <property type="evidence" value="ECO:0007669"/>
    <property type="project" value="Ensembl"/>
</dbReference>
<dbReference type="GO" id="GO:0019864">
    <property type="term" value="F:IgG binding"/>
    <property type="evidence" value="ECO:0007669"/>
    <property type="project" value="Ensembl"/>
</dbReference>
<dbReference type="OMA" id="MEGPQGW"/>
<evidence type="ECO:0000256" key="15">
    <source>
        <dbReference type="SAM" id="MobiDB-lite"/>
    </source>
</evidence>
<proteinExistence type="predicted"/>
<dbReference type="Ensembl" id="ENSPSIT00000009174.1">
    <property type="protein sequence ID" value="ENSPSIP00000009128.1"/>
    <property type="gene ID" value="ENSPSIG00000008326.1"/>
</dbReference>
<evidence type="ECO:0000256" key="5">
    <source>
        <dbReference type="ARBA" id="ARBA00022588"/>
    </source>
</evidence>
<dbReference type="GeneTree" id="ENSGT00940000162143"/>
<feature type="domain" description="C1q" evidence="16">
    <location>
        <begin position="87"/>
        <end position="219"/>
    </location>
</feature>
<gene>
    <name evidence="17" type="primary">C1QA</name>
</gene>
<dbReference type="PANTHER" id="PTHR15427">
    <property type="entry name" value="EMILIN ELASTIN MICROFIBRIL INTERFACE-LOCATED PROTEIN ELASTIN MICROFIBRIL INTERFACER"/>
    <property type="match status" value="1"/>
</dbReference>
<organism evidence="17 18">
    <name type="scientific">Pelodiscus sinensis</name>
    <name type="common">Chinese softshell turtle</name>
    <name type="synonym">Trionyx sinensis</name>
    <dbReference type="NCBI Taxonomy" id="13735"/>
    <lineage>
        <taxon>Eukaryota</taxon>
        <taxon>Metazoa</taxon>
        <taxon>Chordata</taxon>
        <taxon>Craniata</taxon>
        <taxon>Vertebrata</taxon>
        <taxon>Euteleostomi</taxon>
        <taxon>Archelosauria</taxon>
        <taxon>Testudinata</taxon>
        <taxon>Testudines</taxon>
        <taxon>Cryptodira</taxon>
        <taxon>Trionychia</taxon>
        <taxon>Trionychidae</taxon>
        <taxon>Pelodiscus</taxon>
    </lineage>
</organism>
<dbReference type="Gene3D" id="2.60.120.40">
    <property type="match status" value="1"/>
</dbReference>
<evidence type="ECO:0000256" key="6">
    <source>
        <dbReference type="ARBA" id="ARBA00022729"/>
    </source>
</evidence>
<dbReference type="GO" id="GO:0005581">
    <property type="term" value="C:collagen trimer"/>
    <property type="evidence" value="ECO:0007669"/>
    <property type="project" value="UniProtKB-KW"/>
</dbReference>
<dbReference type="HOGENOM" id="CLU_001074_0_2_1"/>
<keyword evidence="18" id="KW-1185">Reference proteome</keyword>
<dbReference type="Pfam" id="PF00386">
    <property type="entry name" value="C1q"/>
    <property type="match status" value="1"/>
</dbReference>